<feature type="transmembrane region" description="Helical" evidence="5">
    <location>
        <begin position="174"/>
        <end position="193"/>
    </location>
</feature>
<evidence type="ECO:0000313" key="7">
    <source>
        <dbReference type="EMBL" id="MCQ4084803.1"/>
    </source>
</evidence>
<dbReference type="PANTHER" id="PTHR11814">
    <property type="entry name" value="SULFATE TRANSPORTER"/>
    <property type="match status" value="1"/>
</dbReference>
<gene>
    <name evidence="7" type="ORF">NGB36_30595</name>
</gene>
<sequence>MLLAIAVPEQLATSHLAGMPPITGYYAFVAGSVFFALLGSSPQMSVGADSTIAPLFAVAVAHLAPTGSARYVDLVGILVVAVGTMVAIVGLLRLGWIAEFPSAPIISGFLAGVAVIIVVHQLPDLLGPPAPGGTTVHRIWVIASRLPDVNGWSLGIGLVVLGAVVGAELMDRRLPGALVGLIGSTVVVAAMGLRAHGVEVLGAFAPPCPSLRLGGAVVVRDPKRRAGCRGRLPCGDQPVRRDYARVRRRRRLRGECQP</sequence>
<keyword evidence="2 5" id="KW-0812">Transmembrane</keyword>
<feature type="transmembrane region" description="Helical" evidence="5">
    <location>
        <begin position="104"/>
        <end position="122"/>
    </location>
</feature>
<evidence type="ECO:0000256" key="3">
    <source>
        <dbReference type="ARBA" id="ARBA00022989"/>
    </source>
</evidence>
<organism evidence="7 8">
    <name type="scientific">Streptomyces humicola</name>
    <dbReference type="NCBI Taxonomy" id="2953240"/>
    <lineage>
        <taxon>Bacteria</taxon>
        <taxon>Bacillati</taxon>
        <taxon>Actinomycetota</taxon>
        <taxon>Actinomycetes</taxon>
        <taxon>Kitasatosporales</taxon>
        <taxon>Streptomycetaceae</taxon>
        <taxon>Streptomyces</taxon>
    </lineage>
</organism>
<proteinExistence type="predicted"/>
<feature type="transmembrane region" description="Helical" evidence="5">
    <location>
        <begin position="46"/>
        <end position="65"/>
    </location>
</feature>
<dbReference type="EMBL" id="JANFNG010000042">
    <property type="protein sequence ID" value="MCQ4084803.1"/>
    <property type="molecule type" value="Genomic_DNA"/>
</dbReference>
<comment type="caution">
    <text evidence="7">The sequence shown here is derived from an EMBL/GenBank/DDBJ whole genome shotgun (WGS) entry which is preliminary data.</text>
</comment>
<dbReference type="InterPro" id="IPR001902">
    <property type="entry name" value="SLC26A/SulP_fam"/>
</dbReference>
<evidence type="ECO:0000256" key="2">
    <source>
        <dbReference type="ARBA" id="ARBA00022692"/>
    </source>
</evidence>
<feature type="transmembrane region" description="Helical" evidence="5">
    <location>
        <begin position="22"/>
        <end position="39"/>
    </location>
</feature>
<dbReference type="Pfam" id="PF00916">
    <property type="entry name" value="Sulfate_transp"/>
    <property type="match status" value="1"/>
</dbReference>
<evidence type="ECO:0000313" key="8">
    <source>
        <dbReference type="Proteomes" id="UP001057702"/>
    </source>
</evidence>
<evidence type="ECO:0000256" key="4">
    <source>
        <dbReference type="ARBA" id="ARBA00023136"/>
    </source>
</evidence>
<dbReference type="Proteomes" id="UP001057702">
    <property type="component" value="Unassembled WGS sequence"/>
</dbReference>
<comment type="subcellular location">
    <subcellularLocation>
        <location evidence="1">Membrane</location>
        <topology evidence="1">Multi-pass membrane protein</topology>
    </subcellularLocation>
</comment>
<reference evidence="7" key="1">
    <citation type="submission" date="2022-06" db="EMBL/GenBank/DDBJ databases">
        <title>Draft genome sequence of Streptomyces sp. RB6PN25 isolated from peat swamp forest in Thailand.</title>
        <authorList>
            <person name="Duangmal K."/>
            <person name="Klaysubun C."/>
        </authorList>
    </citation>
    <scope>NUCLEOTIDE SEQUENCE</scope>
    <source>
        <strain evidence="7">RB6PN25</strain>
    </source>
</reference>
<dbReference type="InterPro" id="IPR011547">
    <property type="entry name" value="SLC26A/SulP_dom"/>
</dbReference>
<keyword evidence="8" id="KW-1185">Reference proteome</keyword>
<protein>
    <submittedName>
        <fullName evidence="7">SulP family inorganic anion transporter</fullName>
    </submittedName>
</protein>
<feature type="transmembrane region" description="Helical" evidence="5">
    <location>
        <begin position="149"/>
        <end position="167"/>
    </location>
</feature>
<accession>A0ABT1Q5Y7</accession>
<keyword evidence="3 5" id="KW-1133">Transmembrane helix</keyword>
<feature type="transmembrane region" description="Helical" evidence="5">
    <location>
        <begin position="71"/>
        <end position="92"/>
    </location>
</feature>
<feature type="domain" description="SLC26A/SulP transporter" evidence="6">
    <location>
        <begin position="3"/>
        <end position="206"/>
    </location>
</feature>
<keyword evidence="4 5" id="KW-0472">Membrane</keyword>
<name>A0ABT1Q5Y7_9ACTN</name>
<evidence type="ECO:0000256" key="1">
    <source>
        <dbReference type="ARBA" id="ARBA00004141"/>
    </source>
</evidence>
<evidence type="ECO:0000259" key="6">
    <source>
        <dbReference type="Pfam" id="PF00916"/>
    </source>
</evidence>
<evidence type="ECO:0000256" key="5">
    <source>
        <dbReference type="SAM" id="Phobius"/>
    </source>
</evidence>